<dbReference type="InterPro" id="IPR003356">
    <property type="entry name" value="DNA_methylase_A-5"/>
</dbReference>
<dbReference type="InterPro" id="IPR029063">
    <property type="entry name" value="SAM-dependent_MTases_sf"/>
</dbReference>
<sequence>MARKRKPNDDEQPEHSAEAPAERYDIDPAEGEGDDSGDEPIPQDTLVCALTGEFKPDKPEERVLQSFVEQLHREYQVELADMKRDVRIACQDAAGKKKTVTVGIAVYEHGKPHEVDNIIRVVVIAKANAKVSDAAVGQLDLVLSNLSEERPEVYGAWTNGKDLTFRMRTYDPATGFPVSAELNDFPAPHETLADLNDPNRRALRVAAGDSLLRAFTHCHDYLSTHGLRDEKAFWQLLYLIFAKILDEEQTKNLFFVGATERNSPEGQTRIAKRIERLFKLVKEKVSDVFDGNERLEMNERALAYVAAQLARFDLLSTDTDAKGMAFEAITSHTLKQKKGQFFTPRNVIRMMVEMVEPQAGKRVLDPACGSGGFLIVALNHARRRILAKQGCPFPDDPVQSEIKRATPQIRKYAETSLFGIDVDSDLRKAARMNMVMNGDGHGHIFNFNSLEYGVYGASESVGKSRYRTPEMELLERELGVGPGKAHGQFDYVFTNPPFGAKIPVEDPEVLSHHDLGHVWKRSARGWSRGPLQKKVAPEVLFIEACLKFLKPGTGVMALVLPNGILGNPGEQMEFVRWWLLQHGELLASVDLPAETFLPQVSVQASCVFVRRRAPSEMRLVGADGPKQRPVFMAIAETCGHGRRGEKTWQRLPDGSLNLRDVKEPDRWERDGVVHNGTRPRKNQKILDDDLPLIAKEYRRLVAEGRFT</sequence>
<dbReference type="PANTHER" id="PTHR42998">
    <property type="entry name" value="TYPE I RESTRICTION ENZYME HINDVIIP M PROTEIN-RELATED"/>
    <property type="match status" value="1"/>
</dbReference>
<keyword evidence="6" id="KW-1185">Reference proteome</keyword>
<dbReference type="SUPFAM" id="SSF53335">
    <property type="entry name" value="S-adenosyl-L-methionine-dependent methyltransferases"/>
    <property type="match status" value="1"/>
</dbReference>
<proteinExistence type="inferred from homology"/>
<evidence type="ECO:0000256" key="3">
    <source>
        <dbReference type="SAM" id="MobiDB-lite"/>
    </source>
</evidence>
<gene>
    <name evidence="5" type="ORF">K7C98_32290</name>
</gene>
<evidence type="ECO:0000313" key="6">
    <source>
        <dbReference type="Proteomes" id="UP001139031"/>
    </source>
</evidence>
<dbReference type="Gene3D" id="3.40.50.150">
    <property type="entry name" value="Vaccinia Virus protein VP39"/>
    <property type="match status" value="1"/>
</dbReference>
<dbReference type="EMBL" id="JAIRAU010000045">
    <property type="protein sequence ID" value="MBZ5713936.1"/>
    <property type="molecule type" value="Genomic_DNA"/>
</dbReference>
<reference evidence="5" key="1">
    <citation type="submission" date="2021-08" db="EMBL/GenBank/DDBJ databases">
        <authorList>
            <person name="Stevens D.C."/>
        </authorList>
    </citation>
    <scope>NUCLEOTIDE SEQUENCE</scope>
    <source>
        <strain evidence="5">DSM 53165</strain>
    </source>
</reference>
<dbReference type="Proteomes" id="UP001139031">
    <property type="component" value="Unassembled WGS sequence"/>
</dbReference>
<dbReference type="PRINTS" id="PR00507">
    <property type="entry name" value="N12N6MTFRASE"/>
</dbReference>
<dbReference type="Pfam" id="PF02384">
    <property type="entry name" value="N6_Mtase"/>
    <property type="match status" value="1"/>
</dbReference>
<dbReference type="GO" id="GO:0008168">
    <property type="term" value="F:methyltransferase activity"/>
    <property type="evidence" value="ECO:0007669"/>
    <property type="project" value="UniProtKB-KW"/>
</dbReference>
<comment type="similarity">
    <text evidence="1">Belongs to the N(4)/N(6)-methyltransferase family.</text>
</comment>
<evidence type="ECO:0000256" key="2">
    <source>
        <dbReference type="ARBA" id="ARBA00022747"/>
    </source>
</evidence>
<dbReference type="PROSITE" id="PS00092">
    <property type="entry name" value="N6_MTASE"/>
    <property type="match status" value="1"/>
</dbReference>
<dbReference type="GO" id="GO:0032259">
    <property type="term" value="P:methylation"/>
    <property type="evidence" value="ECO:0007669"/>
    <property type="project" value="UniProtKB-KW"/>
</dbReference>
<feature type="compositionally biased region" description="Basic and acidic residues" evidence="3">
    <location>
        <begin position="7"/>
        <end position="26"/>
    </location>
</feature>
<evidence type="ECO:0000259" key="4">
    <source>
        <dbReference type="Pfam" id="PF02384"/>
    </source>
</evidence>
<dbReference type="PANTHER" id="PTHR42998:SF1">
    <property type="entry name" value="TYPE I RESTRICTION ENZYME HINDI METHYLASE SUBUNIT"/>
    <property type="match status" value="1"/>
</dbReference>
<feature type="region of interest" description="Disordered" evidence="3">
    <location>
        <begin position="1"/>
        <end position="43"/>
    </location>
</feature>
<feature type="compositionally biased region" description="Acidic residues" evidence="3">
    <location>
        <begin position="27"/>
        <end position="38"/>
    </location>
</feature>
<dbReference type="InterPro" id="IPR052916">
    <property type="entry name" value="Type-I_RE_MTase_Subunit"/>
</dbReference>
<evidence type="ECO:0000256" key="1">
    <source>
        <dbReference type="ARBA" id="ARBA00006594"/>
    </source>
</evidence>
<name>A0ABS7U0J7_9BACT</name>
<keyword evidence="5" id="KW-0489">Methyltransferase</keyword>
<protein>
    <submittedName>
        <fullName evidence="5">N-6 DNA methylase</fullName>
    </submittedName>
</protein>
<organism evidence="5 6">
    <name type="scientific">Nannocystis pusilla</name>
    <dbReference type="NCBI Taxonomy" id="889268"/>
    <lineage>
        <taxon>Bacteria</taxon>
        <taxon>Pseudomonadati</taxon>
        <taxon>Myxococcota</taxon>
        <taxon>Polyangia</taxon>
        <taxon>Nannocystales</taxon>
        <taxon>Nannocystaceae</taxon>
        <taxon>Nannocystis</taxon>
    </lineage>
</organism>
<accession>A0ABS7U0J7</accession>
<keyword evidence="2" id="KW-0680">Restriction system</keyword>
<keyword evidence="5" id="KW-0808">Transferase</keyword>
<evidence type="ECO:0000313" key="5">
    <source>
        <dbReference type="EMBL" id="MBZ5713936.1"/>
    </source>
</evidence>
<feature type="domain" description="DNA methylase adenine-specific" evidence="4">
    <location>
        <begin position="320"/>
        <end position="613"/>
    </location>
</feature>
<dbReference type="RefSeq" id="WP_224195671.1">
    <property type="nucleotide sequence ID" value="NZ_JAIRAU010000045.1"/>
</dbReference>
<dbReference type="InterPro" id="IPR002052">
    <property type="entry name" value="DNA_methylase_N6_adenine_CS"/>
</dbReference>
<comment type="caution">
    <text evidence="5">The sequence shown here is derived from an EMBL/GenBank/DDBJ whole genome shotgun (WGS) entry which is preliminary data.</text>
</comment>